<dbReference type="RefSeq" id="XP_001881929.1">
    <property type="nucleotide sequence ID" value="XM_001881894.1"/>
</dbReference>
<dbReference type="HOGENOM" id="CLU_038068_0_0_1"/>
<feature type="compositionally biased region" description="Low complexity" evidence="1">
    <location>
        <begin position="68"/>
        <end position="77"/>
    </location>
</feature>
<dbReference type="GeneID" id="6077413"/>
<protein>
    <submittedName>
        <fullName evidence="2">Predicted protein</fullName>
    </submittedName>
</protein>
<proteinExistence type="predicted"/>
<evidence type="ECO:0000313" key="3">
    <source>
        <dbReference type="Proteomes" id="UP000001194"/>
    </source>
</evidence>
<sequence length="464" mass="51616">MVKSLLTAITTTVAMDGSVNDEIQGIEEDIRQIAVDNPHLAKWFTATPELMQKKRKQKEKKDKKKASKAASKTTNSTPLPSSSHVEEPADDSSTHSSDDDDDKQSTKKENECPAKKTKTLTNITAYIKINRPPRTLKDKPEPLSRGPFFFTLSTPRIEFLQSLTSCSVEGSYAPTITSINQEQLFWKQQVPANDKKKLLTNEVGYKAMIAKLEELTKKGKDTTITLSLPPLSKVAAMQVVSVPPTAVPQPALNQQFQPYGGYPHPHYFPPPYPYPMLPLYNPHPANNVYPNQYPDAPHPAPAPFLNVPLNPTHAPKLNHAYAQGVRPRTPGILHDAAPGSAPGSPLKVILPRPISLEEFCIHYAVDNEDQARLAKLKVQPGDRRVEKLDREDWQGHAGFAKLAWEDFLAKHKTFISDVKSRKWDSITDQFFDTRSHVMYPACLNQLCAISAVMHPQASIKAISG</sequence>
<dbReference type="InParanoid" id="B0DD22"/>
<dbReference type="OrthoDB" id="3056089at2759"/>
<dbReference type="EMBL" id="DS547104">
    <property type="protein sequence ID" value="EDR07537.1"/>
    <property type="molecule type" value="Genomic_DNA"/>
</dbReference>
<dbReference type="Proteomes" id="UP000001194">
    <property type="component" value="Unassembled WGS sequence"/>
</dbReference>
<dbReference type="AlphaFoldDB" id="B0DD22"/>
<name>B0DD22_LACBS</name>
<evidence type="ECO:0000313" key="2">
    <source>
        <dbReference type="EMBL" id="EDR07537.1"/>
    </source>
</evidence>
<accession>B0DD22</accession>
<feature type="compositionally biased region" description="Basic residues" evidence="1">
    <location>
        <begin position="53"/>
        <end position="67"/>
    </location>
</feature>
<dbReference type="KEGG" id="lbc:LACBIDRAFT_327872"/>
<keyword evidence="3" id="KW-1185">Reference proteome</keyword>
<reference evidence="2 3" key="1">
    <citation type="journal article" date="2008" name="Nature">
        <title>The genome of Laccaria bicolor provides insights into mycorrhizal symbiosis.</title>
        <authorList>
            <person name="Martin F."/>
            <person name="Aerts A."/>
            <person name="Ahren D."/>
            <person name="Brun A."/>
            <person name="Danchin E.G.J."/>
            <person name="Duchaussoy F."/>
            <person name="Gibon J."/>
            <person name="Kohler A."/>
            <person name="Lindquist E."/>
            <person name="Pereda V."/>
            <person name="Salamov A."/>
            <person name="Shapiro H.J."/>
            <person name="Wuyts J."/>
            <person name="Blaudez D."/>
            <person name="Buee M."/>
            <person name="Brokstein P."/>
            <person name="Canbaeck B."/>
            <person name="Cohen D."/>
            <person name="Courty P.E."/>
            <person name="Coutinho P.M."/>
            <person name="Delaruelle C."/>
            <person name="Detter J.C."/>
            <person name="Deveau A."/>
            <person name="DiFazio S."/>
            <person name="Duplessis S."/>
            <person name="Fraissinet-Tachet L."/>
            <person name="Lucic E."/>
            <person name="Frey-Klett P."/>
            <person name="Fourrey C."/>
            <person name="Feussner I."/>
            <person name="Gay G."/>
            <person name="Grimwood J."/>
            <person name="Hoegger P.J."/>
            <person name="Jain P."/>
            <person name="Kilaru S."/>
            <person name="Labbe J."/>
            <person name="Lin Y.C."/>
            <person name="Legue V."/>
            <person name="Le Tacon F."/>
            <person name="Marmeisse R."/>
            <person name="Melayah D."/>
            <person name="Montanini B."/>
            <person name="Muratet M."/>
            <person name="Nehls U."/>
            <person name="Niculita-Hirzel H."/>
            <person name="Oudot-Le Secq M.P."/>
            <person name="Peter M."/>
            <person name="Quesneville H."/>
            <person name="Rajashekar B."/>
            <person name="Reich M."/>
            <person name="Rouhier N."/>
            <person name="Schmutz J."/>
            <person name="Yin T."/>
            <person name="Chalot M."/>
            <person name="Henrissat B."/>
            <person name="Kuees U."/>
            <person name="Lucas S."/>
            <person name="Van de Peer Y."/>
            <person name="Podila G.K."/>
            <person name="Polle A."/>
            <person name="Pukkila P.J."/>
            <person name="Richardson P.M."/>
            <person name="Rouze P."/>
            <person name="Sanders I.R."/>
            <person name="Stajich J.E."/>
            <person name="Tunlid A."/>
            <person name="Tuskan G."/>
            <person name="Grigoriev I.V."/>
        </authorList>
    </citation>
    <scope>NUCLEOTIDE SEQUENCE [LARGE SCALE GENOMIC DNA]</scope>
    <source>
        <strain evidence="3">S238N-H82 / ATCC MYA-4686</strain>
    </source>
</reference>
<feature type="compositionally biased region" description="Basic and acidic residues" evidence="1">
    <location>
        <begin position="84"/>
        <end position="114"/>
    </location>
</feature>
<evidence type="ECO:0000256" key="1">
    <source>
        <dbReference type="SAM" id="MobiDB-lite"/>
    </source>
</evidence>
<feature type="region of interest" description="Disordered" evidence="1">
    <location>
        <begin position="46"/>
        <end position="115"/>
    </location>
</feature>
<gene>
    <name evidence="2" type="ORF">LACBIDRAFT_327872</name>
</gene>
<organism evidence="3">
    <name type="scientific">Laccaria bicolor (strain S238N-H82 / ATCC MYA-4686)</name>
    <name type="common">Bicoloured deceiver</name>
    <name type="synonym">Laccaria laccata var. bicolor</name>
    <dbReference type="NCBI Taxonomy" id="486041"/>
    <lineage>
        <taxon>Eukaryota</taxon>
        <taxon>Fungi</taxon>
        <taxon>Dikarya</taxon>
        <taxon>Basidiomycota</taxon>
        <taxon>Agaricomycotina</taxon>
        <taxon>Agaricomycetes</taxon>
        <taxon>Agaricomycetidae</taxon>
        <taxon>Agaricales</taxon>
        <taxon>Agaricineae</taxon>
        <taxon>Hydnangiaceae</taxon>
        <taxon>Laccaria</taxon>
    </lineage>
</organism>